<dbReference type="Pfam" id="PF13727">
    <property type="entry name" value="CoA_binding_3"/>
    <property type="match status" value="1"/>
</dbReference>
<keyword evidence="6 7" id="KW-0472">Membrane</keyword>
<evidence type="ECO:0000313" key="10">
    <source>
        <dbReference type="Proteomes" id="UP000006158"/>
    </source>
</evidence>
<feature type="domain" description="Bacterial sugar transferase" evidence="8">
    <location>
        <begin position="343"/>
        <end position="530"/>
    </location>
</feature>
<feature type="transmembrane region" description="Helical" evidence="7">
    <location>
        <begin position="147"/>
        <end position="164"/>
    </location>
</feature>
<dbReference type="Proteomes" id="UP000006158">
    <property type="component" value="Chromosome"/>
</dbReference>
<evidence type="ECO:0000256" key="3">
    <source>
        <dbReference type="ARBA" id="ARBA00022679"/>
    </source>
</evidence>
<evidence type="ECO:0000256" key="7">
    <source>
        <dbReference type="SAM" id="Phobius"/>
    </source>
</evidence>
<dbReference type="InterPro" id="IPR003362">
    <property type="entry name" value="Bact_transf"/>
</dbReference>
<feature type="transmembrane region" description="Helical" evidence="7">
    <location>
        <begin position="106"/>
        <end position="126"/>
    </location>
</feature>
<reference evidence="9 10" key="2">
    <citation type="journal article" date="2009" name="Genome Res.">
        <title>Ortho-proteogenomics: multiple proteomes investigation through orthology and a new MS-based protocol.</title>
        <authorList>
            <person name="Gallien S."/>
            <person name="Perrodou E."/>
            <person name="Carapito C."/>
            <person name="Deshayes C."/>
            <person name="Reyrat J.M."/>
            <person name="Van Dorsselaer A."/>
            <person name="Poch O."/>
            <person name="Schaeffer C."/>
            <person name="Lecompte O."/>
        </authorList>
    </citation>
    <scope>NUCLEOTIDE SEQUENCE [LARGE SCALE GENOMIC DNA]</scope>
    <source>
        <strain evidence="10">ATCC 700084 / mc(2)155</strain>
    </source>
</reference>
<reference evidence="9 10" key="1">
    <citation type="journal article" date="2007" name="Genome Biol.">
        <title>Interrupted coding sequences in Mycobacterium smegmatis: authentic mutations or sequencing errors?</title>
        <authorList>
            <person name="Deshayes C."/>
            <person name="Perrodou E."/>
            <person name="Gallien S."/>
            <person name="Euphrasie D."/>
            <person name="Schaeffer C."/>
            <person name="Van-Dorsselaer A."/>
            <person name="Poch O."/>
            <person name="Lecompte O."/>
            <person name="Reyrat J.M."/>
        </authorList>
    </citation>
    <scope>NUCLEOTIDE SEQUENCE [LARGE SCALE GENOMIC DNA]</scope>
    <source>
        <strain evidence="10">ATCC 700084 / mc(2)155</strain>
    </source>
</reference>
<organism evidence="9 10">
    <name type="scientific">Mycolicibacterium smegmatis (strain ATCC 700084 / mc(2)155)</name>
    <name type="common">Mycobacterium smegmatis</name>
    <dbReference type="NCBI Taxonomy" id="246196"/>
    <lineage>
        <taxon>Bacteria</taxon>
        <taxon>Bacillati</taxon>
        <taxon>Actinomycetota</taxon>
        <taxon>Actinomycetes</taxon>
        <taxon>Mycobacteriales</taxon>
        <taxon>Mycobacteriaceae</taxon>
        <taxon>Mycolicibacterium</taxon>
    </lineage>
</organism>
<comment type="similarity">
    <text evidence="2">Belongs to the bacterial sugar transferase family.</text>
</comment>
<keyword evidence="5 7" id="KW-1133">Transmembrane helix</keyword>
<name>I7GF86_MYCS2</name>
<comment type="subcellular location">
    <subcellularLocation>
        <location evidence="1">Membrane</location>
        <topology evidence="1">Multi-pass membrane protein</topology>
    </subcellularLocation>
</comment>
<dbReference type="GO" id="GO:0047360">
    <property type="term" value="F:undecaprenyl-phosphate galactose phosphotransferase activity"/>
    <property type="evidence" value="ECO:0007669"/>
    <property type="project" value="UniProtKB-EC"/>
</dbReference>
<dbReference type="AlphaFoldDB" id="I7GF86"/>
<dbReference type="PATRIC" id="fig|246196.56.peg.5945"/>
<keyword evidence="3 9" id="KW-0808">Transferase</keyword>
<keyword evidence="4 7" id="KW-0812">Transmembrane</keyword>
<accession>I7GF86</accession>
<gene>
    <name evidence="9" type="ordered locus">MSMEI_5823</name>
</gene>
<evidence type="ECO:0000256" key="1">
    <source>
        <dbReference type="ARBA" id="ARBA00004141"/>
    </source>
</evidence>
<evidence type="ECO:0000256" key="2">
    <source>
        <dbReference type="ARBA" id="ARBA00006464"/>
    </source>
</evidence>
<feature type="transmembrane region" description="Helical" evidence="7">
    <location>
        <begin position="73"/>
        <end position="94"/>
    </location>
</feature>
<evidence type="ECO:0000256" key="4">
    <source>
        <dbReference type="ARBA" id="ARBA00022692"/>
    </source>
</evidence>
<dbReference type="InterPro" id="IPR017475">
    <property type="entry name" value="EPS_sugar_tfrase"/>
</dbReference>
<dbReference type="NCBIfam" id="TIGR03025">
    <property type="entry name" value="EPS_sugtrans"/>
    <property type="match status" value="1"/>
</dbReference>
<feature type="transmembrane region" description="Helical" evidence="7">
    <location>
        <begin position="170"/>
        <end position="189"/>
    </location>
</feature>
<dbReference type="PANTHER" id="PTHR30576">
    <property type="entry name" value="COLANIC BIOSYNTHESIS UDP-GLUCOSE LIPID CARRIER TRANSFERASE"/>
    <property type="match status" value="1"/>
</dbReference>
<dbReference type="GO" id="GO:0016020">
    <property type="term" value="C:membrane"/>
    <property type="evidence" value="ECO:0007669"/>
    <property type="project" value="UniProtKB-SubCell"/>
</dbReference>
<feature type="transmembrane region" description="Helical" evidence="7">
    <location>
        <begin position="345"/>
        <end position="369"/>
    </location>
</feature>
<dbReference type="PANTHER" id="PTHR30576:SF10">
    <property type="entry name" value="SLL5057 PROTEIN"/>
    <property type="match status" value="1"/>
</dbReference>
<evidence type="ECO:0000259" key="8">
    <source>
        <dbReference type="Pfam" id="PF02397"/>
    </source>
</evidence>
<dbReference type="EMBL" id="CP001663">
    <property type="protein sequence ID" value="AFP42256.1"/>
    <property type="molecule type" value="Genomic_DNA"/>
</dbReference>
<sequence>MHDPRTRLRNHRRDSGGCMMTAQISNFDSGFGTRQLVSMPKPNSVVAGTNMSIKLPPSSVFQRSKWQRRYSSYLLMTDTLVIALSVGFAQLVRFGPTLNPPGYSKLYVPAFSILFAIAWLVAMSALRTRSPRITAACVDEYRRVTAASFWTFGAIAMVSLLLKLDIARGYLAVALPVGTLGLLLERRLWHRHVARERVAGRYRTAVLAFGEIGAVTELVSELVRNPADGYDVVGVGVPRYGDARGEFVMVSGQRIPIIGGEAEMLDAVHTCGADTVAIAGTEAFGVRGIRRLLWQLEPLGVELVVSTGAMDVALSRLVMQPIAGIPLLHIEKPLYRNAKRFQKCLFDLSFAFAVLLITSPLLLITAIAIKATSRGPVFYSAERIGVDGKLFSMLKFRTMVENADQMLDELEDLNESDGLLFKIHDDPRVTRVGKVLRRLSIDELPQFINVLRGEMSVVGPRPPLRREVEEYDCEILRRLLVKPGVTGLWQVSGRSDLSWDQAVRLDLSYVDNWSMIGDILIVAKTFGAVLRKDGAY</sequence>
<evidence type="ECO:0000313" key="9">
    <source>
        <dbReference type="EMBL" id="AFP42256.1"/>
    </source>
</evidence>
<dbReference type="Pfam" id="PF02397">
    <property type="entry name" value="Bac_transf"/>
    <property type="match status" value="1"/>
</dbReference>
<dbReference type="KEGG" id="msg:MSMEI_5823"/>
<proteinExistence type="inferred from homology"/>
<evidence type="ECO:0000256" key="6">
    <source>
        <dbReference type="ARBA" id="ARBA00023136"/>
    </source>
</evidence>
<protein>
    <submittedName>
        <fullName evidence="9">Undecaprenyl-phosphate galactosephosphotransferase</fullName>
        <ecNumber evidence="9">2.7.8.6</ecNumber>
    </submittedName>
</protein>
<dbReference type="EC" id="2.7.8.6" evidence="9"/>
<evidence type="ECO:0000256" key="5">
    <source>
        <dbReference type="ARBA" id="ARBA00022989"/>
    </source>
</evidence>